<feature type="region of interest" description="Disordered" evidence="1">
    <location>
        <begin position="24"/>
        <end position="45"/>
    </location>
</feature>
<name>A0A0A9HDD8_ARUDO</name>
<reference evidence="2" key="1">
    <citation type="submission" date="2014-09" db="EMBL/GenBank/DDBJ databases">
        <authorList>
            <person name="Magalhaes I.L.F."/>
            <person name="Oliveira U."/>
            <person name="Santos F.R."/>
            <person name="Vidigal T.H.D.A."/>
            <person name="Brescovit A.D."/>
            <person name="Santos A.J."/>
        </authorList>
    </citation>
    <scope>NUCLEOTIDE SEQUENCE</scope>
    <source>
        <tissue evidence="2">Shoot tissue taken approximately 20 cm above the soil surface</tissue>
    </source>
</reference>
<dbReference type="AlphaFoldDB" id="A0A0A9HDD8"/>
<evidence type="ECO:0000256" key="1">
    <source>
        <dbReference type="SAM" id="MobiDB-lite"/>
    </source>
</evidence>
<proteinExistence type="predicted"/>
<feature type="compositionally biased region" description="Basic and acidic residues" evidence="1">
    <location>
        <begin position="27"/>
        <end position="36"/>
    </location>
</feature>
<protein>
    <submittedName>
        <fullName evidence="2">Uncharacterized protein</fullName>
    </submittedName>
</protein>
<organism evidence="2">
    <name type="scientific">Arundo donax</name>
    <name type="common">Giant reed</name>
    <name type="synonym">Donax arundinaceus</name>
    <dbReference type="NCBI Taxonomy" id="35708"/>
    <lineage>
        <taxon>Eukaryota</taxon>
        <taxon>Viridiplantae</taxon>
        <taxon>Streptophyta</taxon>
        <taxon>Embryophyta</taxon>
        <taxon>Tracheophyta</taxon>
        <taxon>Spermatophyta</taxon>
        <taxon>Magnoliopsida</taxon>
        <taxon>Liliopsida</taxon>
        <taxon>Poales</taxon>
        <taxon>Poaceae</taxon>
        <taxon>PACMAD clade</taxon>
        <taxon>Arundinoideae</taxon>
        <taxon>Arundineae</taxon>
        <taxon>Arundo</taxon>
    </lineage>
</organism>
<dbReference type="EMBL" id="GBRH01163134">
    <property type="protein sequence ID" value="JAE34762.1"/>
    <property type="molecule type" value="Transcribed_RNA"/>
</dbReference>
<evidence type="ECO:0000313" key="2">
    <source>
        <dbReference type="EMBL" id="JAE34762.1"/>
    </source>
</evidence>
<reference evidence="2" key="2">
    <citation type="journal article" date="2015" name="Data Brief">
        <title>Shoot transcriptome of the giant reed, Arundo donax.</title>
        <authorList>
            <person name="Barrero R.A."/>
            <person name="Guerrero F.D."/>
            <person name="Moolhuijzen P."/>
            <person name="Goolsby J.A."/>
            <person name="Tidwell J."/>
            <person name="Bellgard S.E."/>
            <person name="Bellgard M.I."/>
        </authorList>
    </citation>
    <scope>NUCLEOTIDE SEQUENCE</scope>
    <source>
        <tissue evidence="2">Shoot tissue taken approximately 20 cm above the soil surface</tissue>
    </source>
</reference>
<accession>A0A0A9HDD8</accession>
<sequence>MHCSNPCSIHKKLQRRKFACISSNRSRSIETQEPRTKKVGCSGDK</sequence>